<keyword evidence="11" id="KW-1185">Reference proteome</keyword>
<keyword evidence="2 7" id="KW-0645">Protease</keyword>
<evidence type="ECO:0000256" key="5">
    <source>
        <dbReference type="ARBA" id="ARBA00023180"/>
    </source>
</evidence>
<dbReference type="FunFam" id="2.40.70.10:FF:000031">
    <property type="entry name" value="Aspartyl protease AED1"/>
    <property type="match status" value="1"/>
</dbReference>
<evidence type="ECO:0000256" key="7">
    <source>
        <dbReference type="RuleBase" id="RU000454"/>
    </source>
</evidence>
<dbReference type="InterPro" id="IPR032861">
    <property type="entry name" value="TAXi_N"/>
</dbReference>
<dbReference type="InterPro" id="IPR051708">
    <property type="entry name" value="Plant_Aspart_Prot_A1"/>
</dbReference>
<dbReference type="InterPro" id="IPR033121">
    <property type="entry name" value="PEPTIDASE_A1"/>
</dbReference>
<dbReference type="STRING" id="1088818.A0A2I0A3K1"/>
<gene>
    <name evidence="10" type="primary">CDR1</name>
    <name evidence="10" type="ORF">AXF42_Ash019634</name>
</gene>
<dbReference type="PRINTS" id="PR00792">
    <property type="entry name" value="PEPSIN"/>
</dbReference>
<feature type="domain" description="Peptidase A1" evidence="9">
    <location>
        <begin position="106"/>
        <end position="451"/>
    </location>
</feature>
<evidence type="ECO:0000256" key="6">
    <source>
        <dbReference type="PIRSR" id="PIRSR601461-1"/>
    </source>
</evidence>
<evidence type="ECO:0000256" key="3">
    <source>
        <dbReference type="ARBA" id="ARBA00022750"/>
    </source>
</evidence>
<evidence type="ECO:0000256" key="8">
    <source>
        <dbReference type="SAM" id="SignalP"/>
    </source>
</evidence>
<dbReference type="SUPFAM" id="SSF50630">
    <property type="entry name" value="Acid proteases"/>
    <property type="match status" value="1"/>
</dbReference>
<evidence type="ECO:0000259" key="9">
    <source>
        <dbReference type="PROSITE" id="PS51767"/>
    </source>
</evidence>
<evidence type="ECO:0000313" key="11">
    <source>
        <dbReference type="Proteomes" id="UP000236161"/>
    </source>
</evidence>
<dbReference type="InterPro" id="IPR001969">
    <property type="entry name" value="Aspartic_peptidase_AS"/>
</dbReference>
<dbReference type="OrthoDB" id="775830at2759"/>
<dbReference type="CDD" id="cd05476">
    <property type="entry name" value="pepsin_A_like_plant"/>
    <property type="match status" value="1"/>
</dbReference>
<comment type="similarity">
    <text evidence="1 7">Belongs to the peptidase A1 family.</text>
</comment>
<dbReference type="Pfam" id="PF14543">
    <property type="entry name" value="TAXi_N"/>
    <property type="match status" value="1"/>
</dbReference>
<dbReference type="AlphaFoldDB" id="A0A2I0A3K1"/>
<dbReference type="Proteomes" id="UP000236161">
    <property type="component" value="Unassembled WGS sequence"/>
</dbReference>
<dbReference type="InterPro" id="IPR021109">
    <property type="entry name" value="Peptidase_aspartic_dom_sf"/>
</dbReference>
<dbReference type="InterPro" id="IPR001461">
    <property type="entry name" value="Aspartic_peptidase_A1"/>
</dbReference>
<dbReference type="InterPro" id="IPR032799">
    <property type="entry name" value="TAXi_C"/>
</dbReference>
<dbReference type="PANTHER" id="PTHR47967">
    <property type="entry name" value="OS07G0603500 PROTEIN-RELATED"/>
    <property type="match status" value="1"/>
</dbReference>
<keyword evidence="8" id="KW-0732">Signal</keyword>
<evidence type="ECO:0000313" key="10">
    <source>
        <dbReference type="EMBL" id="PKA50115.1"/>
    </source>
</evidence>
<dbReference type="PROSITE" id="PS00141">
    <property type="entry name" value="ASP_PROTEASE"/>
    <property type="match status" value="1"/>
</dbReference>
<feature type="chain" id="PRO_5014130573" evidence="8">
    <location>
        <begin position="21"/>
        <end position="458"/>
    </location>
</feature>
<protein>
    <submittedName>
        <fullName evidence="10">Aspartic proteinase CDR1</fullName>
    </submittedName>
</protein>
<dbReference type="GO" id="GO:0005576">
    <property type="term" value="C:extracellular region"/>
    <property type="evidence" value="ECO:0007669"/>
    <property type="project" value="TreeGrafter"/>
</dbReference>
<sequence length="458" mass="48069">MASSANPSLALSLLVVSAAALLPMLASSTTGGFSFDLIHRDSPKSPIHDPDSTQFSLIRAAAGRSFSRAAYLFHGVRKVQSSSSASPPDGAADNFFSEIKAAGFEYFMKFTLGTPPREFHGIVDTGSDLIWVQCEPCAHCSHQNGPLFDPQASTTYKAVSCHADYCPVLQQSSCTTASTCQYSYGYFDESTVDGVLSTDTIGFDSAGSHPVQFPMTGFGCTHWSNATLEDAGDGIVGFGRGSLSLVRQLSSAIGSRFSYCLTSFAPKSATSRLNFGSSAAVSGSNAVTTPLFSGKPDAFYIVRLEEIVVAGQAIALKDSEKLGGAGKGNTIIDSGMTLTLVDNATLHAVVTKIASNVSLRQVKDPSGVFILCFNVARAGSSDLLPELTFRFSGGASMALPMENTYVLAAKRTRCLALASSDLVGGVNLLGNLAQQNFHIGYDLAAMKLTIAPADCAKL</sequence>
<dbReference type="PANTHER" id="PTHR47967:SF128">
    <property type="entry name" value="ASPARTIC PROTEINASE CDR1-LIKE"/>
    <property type="match status" value="1"/>
</dbReference>
<dbReference type="PROSITE" id="PS51767">
    <property type="entry name" value="PEPTIDASE_A1"/>
    <property type="match status" value="1"/>
</dbReference>
<proteinExistence type="inferred from homology"/>
<dbReference type="InterPro" id="IPR034161">
    <property type="entry name" value="Pepsin-like_plant"/>
</dbReference>
<feature type="active site" evidence="6">
    <location>
        <position position="333"/>
    </location>
</feature>
<keyword evidence="4 7" id="KW-0378">Hydrolase</keyword>
<name>A0A2I0A3K1_9ASPA</name>
<evidence type="ECO:0000256" key="4">
    <source>
        <dbReference type="ARBA" id="ARBA00022801"/>
    </source>
</evidence>
<feature type="active site" evidence="6">
    <location>
        <position position="124"/>
    </location>
</feature>
<dbReference type="GO" id="GO:0004190">
    <property type="term" value="F:aspartic-type endopeptidase activity"/>
    <property type="evidence" value="ECO:0007669"/>
    <property type="project" value="UniProtKB-KW"/>
</dbReference>
<keyword evidence="5" id="KW-0325">Glycoprotein</keyword>
<evidence type="ECO:0000256" key="1">
    <source>
        <dbReference type="ARBA" id="ARBA00007447"/>
    </source>
</evidence>
<dbReference type="EMBL" id="KZ452031">
    <property type="protein sequence ID" value="PKA50115.1"/>
    <property type="molecule type" value="Genomic_DNA"/>
</dbReference>
<accession>A0A2I0A3K1</accession>
<dbReference type="GO" id="GO:0006508">
    <property type="term" value="P:proteolysis"/>
    <property type="evidence" value="ECO:0007669"/>
    <property type="project" value="UniProtKB-KW"/>
</dbReference>
<reference evidence="10 11" key="1">
    <citation type="journal article" date="2017" name="Nature">
        <title>The Apostasia genome and the evolution of orchids.</title>
        <authorList>
            <person name="Zhang G.Q."/>
            <person name="Liu K.W."/>
            <person name="Li Z."/>
            <person name="Lohaus R."/>
            <person name="Hsiao Y.Y."/>
            <person name="Niu S.C."/>
            <person name="Wang J.Y."/>
            <person name="Lin Y.C."/>
            <person name="Xu Q."/>
            <person name="Chen L.J."/>
            <person name="Yoshida K."/>
            <person name="Fujiwara S."/>
            <person name="Wang Z.W."/>
            <person name="Zhang Y.Q."/>
            <person name="Mitsuda N."/>
            <person name="Wang M."/>
            <person name="Liu G.H."/>
            <person name="Pecoraro L."/>
            <person name="Huang H.X."/>
            <person name="Xiao X.J."/>
            <person name="Lin M."/>
            <person name="Wu X.Y."/>
            <person name="Wu W.L."/>
            <person name="Chen Y.Y."/>
            <person name="Chang S.B."/>
            <person name="Sakamoto S."/>
            <person name="Ohme-Takagi M."/>
            <person name="Yagi M."/>
            <person name="Zeng S.J."/>
            <person name="Shen C.Y."/>
            <person name="Yeh C.M."/>
            <person name="Luo Y.B."/>
            <person name="Tsai W.C."/>
            <person name="Van de Peer Y."/>
            <person name="Liu Z.J."/>
        </authorList>
    </citation>
    <scope>NUCLEOTIDE SEQUENCE [LARGE SCALE GENOMIC DNA]</scope>
    <source>
        <strain evidence="11">cv. Shenzhen</strain>
        <tissue evidence="10">Stem</tissue>
    </source>
</reference>
<evidence type="ECO:0000256" key="2">
    <source>
        <dbReference type="ARBA" id="ARBA00022670"/>
    </source>
</evidence>
<keyword evidence="3 7" id="KW-0064">Aspartyl protease</keyword>
<dbReference type="Gene3D" id="2.40.70.10">
    <property type="entry name" value="Acid Proteases"/>
    <property type="match status" value="2"/>
</dbReference>
<feature type="signal peptide" evidence="8">
    <location>
        <begin position="1"/>
        <end position="20"/>
    </location>
</feature>
<dbReference type="Pfam" id="PF14541">
    <property type="entry name" value="TAXi_C"/>
    <property type="match status" value="1"/>
</dbReference>
<organism evidence="10 11">
    <name type="scientific">Apostasia shenzhenica</name>
    <dbReference type="NCBI Taxonomy" id="1088818"/>
    <lineage>
        <taxon>Eukaryota</taxon>
        <taxon>Viridiplantae</taxon>
        <taxon>Streptophyta</taxon>
        <taxon>Embryophyta</taxon>
        <taxon>Tracheophyta</taxon>
        <taxon>Spermatophyta</taxon>
        <taxon>Magnoliopsida</taxon>
        <taxon>Liliopsida</taxon>
        <taxon>Asparagales</taxon>
        <taxon>Orchidaceae</taxon>
        <taxon>Apostasioideae</taxon>
        <taxon>Apostasia</taxon>
    </lineage>
</organism>